<dbReference type="RefSeq" id="XP_003003242.1">
    <property type="nucleotide sequence ID" value="XM_003003196.1"/>
</dbReference>
<gene>
    <name evidence="1" type="ORF">VDBG_06804</name>
</gene>
<dbReference type="HOGENOM" id="CLU_212902_0_0_1"/>
<dbReference type="OrthoDB" id="498286at2759"/>
<keyword evidence="2" id="KW-1185">Reference proteome</keyword>
<name>C9SPH9_VERA1</name>
<dbReference type="KEGG" id="val:VDBG_06804"/>
<evidence type="ECO:0000313" key="2">
    <source>
        <dbReference type="Proteomes" id="UP000008698"/>
    </source>
</evidence>
<reference evidence="2" key="1">
    <citation type="journal article" date="2011" name="PLoS Pathog.">
        <title>Comparative genomics yields insights into niche adaptation of plant vascular wilt pathogens.</title>
        <authorList>
            <person name="Klosterman S.J."/>
            <person name="Subbarao K.V."/>
            <person name="Kang S."/>
            <person name="Veronese P."/>
            <person name="Gold S.E."/>
            <person name="Thomma B.P.H.J."/>
            <person name="Chen Z."/>
            <person name="Henrissat B."/>
            <person name="Lee Y.-H."/>
            <person name="Park J."/>
            <person name="Garcia-Pedrajas M.D."/>
            <person name="Barbara D.J."/>
            <person name="Anchieta A."/>
            <person name="de Jonge R."/>
            <person name="Santhanam P."/>
            <person name="Maruthachalam K."/>
            <person name="Atallah Z."/>
            <person name="Amyotte S.G."/>
            <person name="Paz Z."/>
            <person name="Inderbitzin P."/>
            <person name="Hayes R.J."/>
            <person name="Heiman D.I."/>
            <person name="Young S."/>
            <person name="Zeng Q."/>
            <person name="Engels R."/>
            <person name="Galagan J."/>
            <person name="Cuomo C.A."/>
            <person name="Dobinson K.F."/>
            <person name="Ma L.-J."/>
        </authorList>
    </citation>
    <scope>NUCLEOTIDE SEQUENCE [LARGE SCALE GENOMIC DNA]</scope>
    <source>
        <strain evidence="2">VaMs.102 / ATCC MYA-4576 / FGSC 10136</strain>
    </source>
</reference>
<proteinExistence type="predicted"/>
<evidence type="ECO:0000313" key="1">
    <source>
        <dbReference type="EMBL" id="EEY20694.1"/>
    </source>
</evidence>
<dbReference type="EMBL" id="DS985221">
    <property type="protein sequence ID" value="EEY20694.1"/>
    <property type="molecule type" value="Genomic_DNA"/>
</dbReference>
<protein>
    <submittedName>
        <fullName evidence="1">Uncharacterized protein</fullName>
    </submittedName>
</protein>
<dbReference type="AlphaFoldDB" id="C9SPH9"/>
<sequence length="55" mass="5975">MGDPAPAETPFPLTETDKAVLALTDEEFKPHDWEDLKSTIGWRSSSASRPTCAGI</sequence>
<accession>C9SPH9</accession>
<organism evidence="2">
    <name type="scientific">Verticillium alfalfae (strain VaMs.102 / ATCC MYA-4576 / FGSC 10136)</name>
    <name type="common">Verticillium wilt of alfalfa</name>
    <name type="synonym">Verticillium albo-atrum</name>
    <dbReference type="NCBI Taxonomy" id="526221"/>
    <lineage>
        <taxon>Eukaryota</taxon>
        <taxon>Fungi</taxon>
        <taxon>Dikarya</taxon>
        <taxon>Ascomycota</taxon>
        <taxon>Pezizomycotina</taxon>
        <taxon>Sordariomycetes</taxon>
        <taxon>Hypocreomycetidae</taxon>
        <taxon>Glomerellales</taxon>
        <taxon>Plectosphaerellaceae</taxon>
        <taxon>Verticillium</taxon>
    </lineage>
</organism>
<dbReference type="GeneID" id="9537368"/>
<dbReference type="Proteomes" id="UP000008698">
    <property type="component" value="Unassembled WGS sequence"/>
</dbReference>